<name>A0ABT0GXW0_9HYPH</name>
<evidence type="ECO:0000313" key="4">
    <source>
        <dbReference type="Proteomes" id="UP001431221"/>
    </source>
</evidence>
<reference evidence="3" key="1">
    <citation type="submission" date="2022-04" db="EMBL/GenBank/DDBJ databases">
        <title>Roseibium sp. CAU 1639 isolated from mud.</title>
        <authorList>
            <person name="Kim W."/>
        </authorList>
    </citation>
    <scope>NUCLEOTIDE SEQUENCE</scope>
    <source>
        <strain evidence="3">CAU 1639</strain>
    </source>
</reference>
<keyword evidence="4" id="KW-1185">Reference proteome</keyword>
<evidence type="ECO:0000313" key="3">
    <source>
        <dbReference type="EMBL" id="MCK7614070.1"/>
    </source>
</evidence>
<keyword evidence="1" id="KW-0472">Membrane</keyword>
<comment type="caution">
    <text evidence="3">The sequence shown here is derived from an EMBL/GenBank/DDBJ whole genome shotgun (WGS) entry which is preliminary data.</text>
</comment>
<dbReference type="InterPro" id="IPR012495">
    <property type="entry name" value="TadE-like_dom"/>
</dbReference>
<evidence type="ECO:0000259" key="2">
    <source>
        <dbReference type="Pfam" id="PF07811"/>
    </source>
</evidence>
<dbReference type="Proteomes" id="UP001431221">
    <property type="component" value="Unassembled WGS sequence"/>
</dbReference>
<feature type="transmembrane region" description="Helical" evidence="1">
    <location>
        <begin position="25"/>
        <end position="45"/>
    </location>
</feature>
<keyword evidence="1" id="KW-1133">Transmembrane helix</keyword>
<feature type="domain" description="TadE-like" evidence="2">
    <location>
        <begin position="24"/>
        <end position="66"/>
    </location>
</feature>
<organism evidence="3 4">
    <name type="scientific">Roseibium sediminicola</name>
    <dbReference type="NCBI Taxonomy" id="2933272"/>
    <lineage>
        <taxon>Bacteria</taxon>
        <taxon>Pseudomonadati</taxon>
        <taxon>Pseudomonadota</taxon>
        <taxon>Alphaproteobacteria</taxon>
        <taxon>Hyphomicrobiales</taxon>
        <taxon>Stappiaceae</taxon>
        <taxon>Roseibium</taxon>
    </lineage>
</organism>
<protein>
    <submittedName>
        <fullName evidence="3">Pilus assembly protein</fullName>
    </submittedName>
</protein>
<accession>A0ABT0GXW0</accession>
<dbReference type="EMBL" id="JALNMJ010000013">
    <property type="protein sequence ID" value="MCK7614070.1"/>
    <property type="molecule type" value="Genomic_DNA"/>
</dbReference>
<evidence type="ECO:0000256" key="1">
    <source>
        <dbReference type="SAM" id="Phobius"/>
    </source>
</evidence>
<dbReference type="RefSeq" id="WP_248156458.1">
    <property type="nucleotide sequence ID" value="NZ_JALNMJ010000013.1"/>
</dbReference>
<sequence>MRLIKAFVARTLKARRSFRRDQRGTTAIEFSFVAIPFFLVVFGIIEVGLSHFVNRMVDNAVISASRMIRTGQASNASYDEEDFKSDICGFLPDFLCSMDRIVVDVEKIDSFDLAKSPSESLYDDDGELKEDSNYEESGSGDIVVVNVIYRWPMITALLALDMADNGSERYLTSTVVFRNEPWN</sequence>
<proteinExistence type="predicted"/>
<gene>
    <name evidence="3" type="ORF">M0H32_18020</name>
</gene>
<keyword evidence="1" id="KW-0812">Transmembrane</keyword>
<dbReference type="Pfam" id="PF07811">
    <property type="entry name" value="TadE"/>
    <property type="match status" value="1"/>
</dbReference>